<keyword evidence="2" id="KW-0450">Lipoyl</keyword>
<feature type="compositionally biased region" description="Polar residues" evidence="3">
    <location>
        <begin position="107"/>
        <end position="116"/>
    </location>
</feature>
<dbReference type="PANTHER" id="PTHR23151">
    <property type="entry name" value="DIHYDROLIPOAMIDE ACETYL/SUCCINYL-TRANSFERASE-RELATED"/>
    <property type="match status" value="1"/>
</dbReference>
<dbReference type="GO" id="GO:0016746">
    <property type="term" value="F:acyltransferase activity"/>
    <property type="evidence" value="ECO:0007669"/>
    <property type="project" value="InterPro"/>
</dbReference>
<dbReference type="SUPFAM" id="SSF47005">
    <property type="entry name" value="Peripheral subunit-binding domain of 2-oxo acid dehydrogenase complex"/>
    <property type="match status" value="1"/>
</dbReference>
<dbReference type="PROSITE" id="PS51826">
    <property type="entry name" value="PSBD"/>
    <property type="match status" value="1"/>
</dbReference>
<gene>
    <name evidence="6" type="ORF">UFOPK2310_00159</name>
</gene>
<dbReference type="InterPro" id="IPR036625">
    <property type="entry name" value="E3-bd_dom_sf"/>
</dbReference>
<sequence>MAHILRMPEIAANAVEATLANWLLAEGSAFTTGQSLAVVETEKAAVDLEAESDGVLLSLLVQNGAQVDVGSPIALVGDSGETGIDIAAALAALGVSAKSDAVPISSEVPNGSESKTPPSPTVPAGTPDSARIFASPLARKMARDSGIALDGIAGTGPGRRIVRRDIRAAIKSASNTQTVNVAPGTSSQYEDIPHTRMRKAIAARLSHSKQTAPHFYLRGTCRVDALLQARAILNEQGTAKLSINDLLIKAIAKAHTLVPAMNVTWGDDATRHFKGVDISVAIATETGLLTPVILGVDALSLTEISSQVSDFVSRARVGQIQPAELDGGSITITNLGMFGAEEFSAILNPPQAAILAVGAVTREPVVNGDRIEIASVLRVVLSVDHRPVDGATAARWMQKFVSIIENPVLLFS</sequence>
<dbReference type="InterPro" id="IPR004167">
    <property type="entry name" value="PSBD"/>
</dbReference>
<dbReference type="InterPro" id="IPR023213">
    <property type="entry name" value="CAT-like_dom_sf"/>
</dbReference>
<dbReference type="Pfam" id="PF00198">
    <property type="entry name" value="2-oxoacid_dh"/>
    <property type="match status" value="1"/>
</dbReference>
<dbReference type="InterPro" id="IPR045257">
    <property type="entry name" value="E2/Pdx1"/>
</dbReference>
<comment type="similarity">
    <text evidence="1">Belongs to the 2-oxoacid dehydrogenase family.</text>
</comment>
<dbReference type="Pfam" id="PF02817">
    <property type="entry name" value="E3_binding"/>
    <property type="match status" value="1"/>
</dbReference>
<dbReference type="GO" id="GO:0006086">
    <property type="term" value="P:pyruvate decarboxylation to acetyl-CoA"/>
    <property type="evidence" value="ECO:0007669"/>
    <property type="project" value="InterPro"/>
</dbReference>
<dbReference type="InterPro" id="IPR011053">
    <property type="entry name" value="Single_hybrid_motif"/>
</dbReference>
<evidence type="ECO:0000256" key="2">
    <source>
        <dbReference type="ARBA" id="ARBA00022823"/>
    </source>
</evidence>
<evidence type="ECO:0000256" key="3">
    <source>
        <dbReference type="SAM" id="MobiDB-lite"/>
    </source>
</evidence>
<dbReference type="EMBL" id="CAEZWW010000009">
    <property type="protein sequence ID" value="CAB4662631.1"/>
    <property type="molecule type" value="Genomic_DNA"/>
</dbReference>
<feature type="region of interest" description="Disordered" evidence="3">
    <location>
        <begin position="104"/>
        <end position="128"/>
    </location>
</feature>
<dbReference type="InterPro" id="IPR001078">
    <property type="entry name" value="2-oxoacid_DH_actylTfrase"/>
</dbReference>
<reference evidence="6" key="1">
    <citation type="submission" date="2020-05" db="EMBL/GenBank/DDBJ databases">
        <authorList>
            <person name="Chiriac C."/>
            <person name="Salcher M."/>
            <person name="Ghai R."/>
            <person name="Kavagutti S V."/>
        </authorList>
    </citation>
    <scope>NUCLEOTIDE SEQUENCE</scope>
</reference>
<dbReference type="CDD" id="cd06849">
    <property type="entry name" value="lipoyl_domain"/>
    <property type="match status" value="1"/>
</dbReference>
<dbReference type="GO" id="GO:0045254">
    <property type="term" value="C:pyruvate dehydrogenase complex"/>
    <property type="evidence" value="ECO:0007669"/>
    <property type="project" value="InterPro"/>
</dbReference>
<dbReference type="PROSITE" id="PS00189">
    <property type="entry name" value="LIPOYL"/>
    <property type="match status" value="1"/>
</dbReference>
<dbReference type="Pfam" id="PF00364">
    <property type="entry name" value="Biotin_lipoyl"/>
    <property type="match status" value="1"/>
</dbReference>
<dbReference type="Gene3D" id="4.10.320.10">
    <property type="entry name" value="E3-binding domain"/>
    <property type="match status" value="1"/>
</dbReference>
<feature type="domain" description="Lipoyl-binding" evidence="4">
    <location>
        <begin position="2"/>
        <end position="77"/>
    </location>
</feature>
<evidence type="ECO:0000259" key="5">
    <source>
        <dbReference type="PROSITE" id="PS51826"/>
    </source>
</evidence>
<name>A0A6J6LLM0_9ZZZZ</name>
<dbReference type="AlphaFoldDB" id="A0A6J6LLM0"/>
<evidence type="ECO:0000313" key="6">
    <source>
        <dbReference type="EMBL" id="CAB4662631.1"/>
    </source>
</evidence>
<proteinExistence type="inferred from homology"/>
<dbReference type="Gene3D" id="2.40.50.100">
    <property type="match status" value="1"/>
</dbReference>
<protein>
    <submittedName>
        <fullName evidence="6">Unannotated protein</fullName>
    </submittedName>
</protein>
<feature type="domain" description="Peripheral subunit-binding (PSBD)" evidence="5">
    <location>
        <begin position="133"/>
        <end position="170"/>
    </location>
</feature>
<dbReference type="PANTHER" id="PTHR23151:SF90">
    <property type="entry name" value="DIHYDROLIPOYLLYSINE-RESIDUE ACETYLTRANSFERASE COMPONENT OF PYRUVATE DEHYDROGENASE COMPLEX, MITOCHONDRIAL-RELATED"/>
    <property type="match status" value="1"/>
</dbReference>
<evidence type="ECO:0000256" key="1">
    <source>
        <dbReference type="ARBA" id="ARBA00007317"/>
    </source>
</evidence>
<accession>A0A6J6LLM0</accession>
<dbReference type="SUPFAM" id="SSF52777">
    <property type="entry name" value="CoA-dependent acyltransferases"/>
    <property type="match status" value="1"/>
</dbReference>
<evidence type="ECO:0000259" key="4">
    <source>
        <dbReference type="PROSITE" id="PS50968"/>
    </source>
</evidence>
<dbReference type="SUPFAM" id="SSF51230">
    <property type="entry name" value="Single hybrid motif"/>
    <property type="match status" value="1"/>
</dbReference>
<organism evidence="6">
    <name type="scientific">freshwater metagenome</name>
    <dbReference type="NCBI Taxonomy" id="449393"/>
    <lineage>
        <taxon>unclassified sequences</taxon>
        <taxon>metagenomes</taxon>
        <taxon>ecological metagenomes</taxon>
    </lineage>
</organism>
<dbReference type="InterPro" id="IPR003016">
    <property type="entry name" value="2-oxoA_DH_lipoyl-BS"/>
</dbReference>
<dbReference type="InterPro" id="IPR000089">
    <property type="entry name" value="Biotin_lipoyl"/>
</dbReference>
<dbReference type="Gene3D" id="3.30.559.10">
    <property type="entry name" value="Chloramphenicol acetyltransferase-like domain"/>
    <property type="match status" value="1"/>
</dbReference>
<dbReference type="PROSITE" id="PS50968">
    <property type="entry name" value="BIOTINYL_LIPOYL"/>
    <property type="match status" value="1"/>
</dbReference>